<dbReference type="InterPro" id="IPR019819">
    <property type="entry name" value="Carboxylesterase_B_CS"/>
</dbReference>
<proteinExistence type="inferred from homology"/>
<feature type="domain" description="Carboxylesterase type B" evidence="4">
    <location>
        <begin position="40"/>
        <end position="203"/>
    </location>
</feature>
<dbReference type="GO" id="GO:0016787">
    <property type="term" value="F:hydrolase activity"/>
    <property type="evidence" value="ECO:0007669"/>
    <property type="project" value="UniProtKB-KW"/>
</dbReference>
<dbReference type="Pfam" id="PF00135">
    <property type="entry name" value="COesterase"/>
    <property type="match status" value="2"/>
</dbReference>
<dbReference type="Proteomes" id="UP001362999">
    <property type="component" value="Unassembled WGS sequence"/>
</dbReference>
<name>A0AAW0C0M6_9AGAR</name>
<gene>
    <name evidence="5" type="ORF">R3P38DRAFT_769251</name>
</gene>
<feature type="chain" id="PRO_5043093820" description="Carboxylic ester hydrolase" evidence="3">
    <location>
        <begin position="25"/>
        <end position="256"/>
    </location>
</feature>
<evidence type="ECO:0000256" key="2">
    <source>
        <dbReference type="ARBA" id="ARBA00022801"/>
    </source>
</evidence>
<feature type="domain" description="Carboxylesterase type B" evidence="4">
    <location>
        <begin position="226"/>
        <end position="250"/>
    </location>
</feature>
<comment type="caution">
    <text evidence="5">The sequence shown here is derived from an EMBL/GenBank/DDBJ whole genome shotgun (WGS) entry which is preliminary data.</text>
</comment>
<dbReference type="InterPro" id="IPR050309">
    <property type="entry name" value="Type-B_Carboxylest/Lipase"/>
</dbReference>
<evidence type="ECO:0000259" key="4">
    <source>
        <dbReference type="Pfam" id="PF00135"/>
    </source>
</evidence>
<keyword evidence="3" id="KW-0732">Signal</keyword>
<dbReference type="InterPro" id="IPR019826">
    <property type="entry name" value="Carboxylesterase_B_AS"/>
</dbReference>
<comment type="similarity">
    <text evidence="1 3">Belongs to the type-B carboxylesterase/lipase family.</text>
</comment>
<protein>
    <recommendedName>
        <fullName evidence="3">Carboxylic ester hydrolase</fullName>
        <ecNumber evidence="3">3.1.1.-</ecNumber>
    </recommendedName>
</protein>
<evidence type="ECO:0000313" key="6">
    <source>
        <dbReference type="Proteomes" id="UP001362999"/>
    </source>
</evidence>
<dbReference type="Gene3D" id="3.40.50.1820">
    <property type="entry name" value="alpha/beta hydrolase"/>
    <property type="match status" value="1"/>
</dbReference>
<reference evidence="5 6" key="1">
    <citation type="journal article" date="2024" name="J Genomics">
        <title>Draft genome sequencing and assembly of Favolaschia claudopus CIRM-BRFM 2984 isolated from oak limbs.</title>
        <authorList>
            <person name="Navarro D."/>
            <person name="Drula E."/>
            <person name="Chaduli D."/>
            <person name="Cazenave R."/>
            <person name="Ahrendt S."/>
            <person name="Wang J."/>
            <person name="Lipzen A."/>
            <person name="Daum C."/>
            <person name="Barry K."/>
            <person name="Grigoriev I.V."/>
            <person name="Favel A."/>
            <person name="Rosso M.N."/>
            <person name="Martin F."/>
        </authorList>
    </citation>
    <scope>NUCLEOTIDE SEQUENCE [LARGE SCALE GENOMIC DNA]</scope>
    <source>
        <strain evidence="5 6">CIRM-BRFM 2984</strain>
    </source>
</reference>
<evidence type="ECO:0000256" key="1">
    <source>
        <dbReference type="ARBA" id="ARBA00005964"/>
    </source>
</evidence>
<organism evidence="5 6">
    <name type="scientific">Favolaschia claudopus</name>
    <dbReference type="NCBI Taxonomy" id="2862362"/>
    <lineage>
        <taxon>Eukaryota</taxon>
        <taxon>Fungi</taxon>
        <taxon>Dikarya</taxon>
        <taxon>Basidiomycota</taxon>
        <taxon>Agaricomycotina</taxon>
        <taxon>Agaricomycetes</taxon>
        <taxon>Agaricomycetidae</taxon>
        <taxon>Agaricales</taxon>
        <taxon>Marasmiineae</taxon>
        <taxon>Mycenaceae</taxon>
        <taxon>Favolaschia</taxon>
    </lineage>
</organism>
<dbReference type="EMBL" id="JAWWNJ010000023">
    <property type="protein sequence ID" value="KAK7032733.1"/>
    <property type="molecule type" value="Genomic_DNA"/>
</dbReference>
<dbReference type="InterPro" id="IPR002018">
    <property type="entry name" value="CarbesteraseB"/>
</dbReference>
<dbReference type="SUPFAM" id="SSF53474">
    <property type="entry name" value="alpha/beta-Hydrolases"/>
    <property type="match status" value="1"/>
</dbReference>
<dbReference type="InterPro" id="IPR029058">
    <property type="entry name" value="AB_hydrolase_fold"/>
</dbReference>
<feature type="signal peptide" evidence="3">
    <location>
        <begin position="1"/>
        <end position="24"/>
    </location>
</feature>
<keyword evidence="6" id="KW-1185">Reference proteome</keyword>
<sequence length="256" mass="26996">MGLFPLISASFLLLLLSSVYSVNAGTTPKNPVVDLGYARYQGVLDTNLSIAAFRGIRYGAPPTGSLRFQAPAVPPHIAGIQPAVEDPPQCYQGAFGASPTNSFASRDEADPVQTEDCLFLSVYTPALNSTVPLPTVVWIHGGGFALGGANQYNGAELVQESDNKVVAVTINYRLGLFGFLAGQEVKDGGAVNAGLLDQEFALKLGSEECKSTVFFMKAHRTHTSLQIHKFGGDPSKVTIWGQSAGAGSVSPTYHCS</sequence>
<evidence type="ECO:0000256" key="3">
    <source>
        <dbReference type="RuleBase" id="RU361235"/>
    </source>
</evidence>
<dbReference type="PROSITE" id="PS00941">
    <property type="entry name" value="CARBOXYLESTERASE_B_2"/>
    <property type="match status" value="1"/>
</dbReference>
<evidence type="ECO:0000313" key="5">
    <source>
        <dbReference type="EMBL" id="KAK7032733.1"/>
    </source>
</evidence>
<keyword evidence="2 3" id="KW-0378">Hydrolase</keyword>
<dbReference type="EC" id="3.1.1.-" evidence="3"/>
<dbReference type="PANTHER" id="PTHR11559">
    <property type="entry name" value="CARBOXYLESTERASE"/>
    <property type="match status" value="1"/>
</dbReference>
<dbReference type="PROSITE" id="PS00122">
    <property type="entry name" value="CARBOXYLESTERASE_B_1"/>
    <property type="match status" value="1"/>
</dbReference>
<dbReference type="AlphaFoldDB" id="A0AAW0C0M6"/>
<accession>A0AAW0C0M6</accession>